<accession>A0A9W7Q4Q2</accession>
<evidence type="ECO:0000256" key="3">
    <source>
        <dbReference type="ARBA" id="ARBA00022692"/>
    </source>
</evidence>
<keyword evidence="2" id="KW-1003">Cell membrane</keyword>
<gene>
    <name evidence="7" type="ORF">DX932_14810</name>
</gene>
<reference evidence="7 8" key="1">
    <citation type="submission" date="2018-08" db="EMBL/GenBank/DDBJ databases">
        <title>Bacillus phenotypic plasticity.</title>
        <authorList>
            <person name="Hurtado E."/>
        </authorList>
    </citation>
    <scope>NUCLEOTIDE SEQUENCE [LARGE SCALE GENOMIC DNA]</scope>
    <source>
        <strain evidence="7 8">111b</strain>
    </source>
</reference>
<feature type="transmembrane region" description="Helical" evidence="6">
    <location>
        <begin position="183"/>
        <end position="205"/>
    </location>
</feature>
<evidence type="ECO:0000313" key="7">
    <source>
        <dbReference type="EMBL" id="KAA6467045.1"/>
    </source>
</evidence>
<sequence>MNRTRKFFANSVSMALCQLIVMLAGFITPKVMLHYYGSEVNGLVSSINQFVSYFYLVEMGLSAATVYALYKPLAENNHNAINAVVSAANKFYTQAGYIFVSLTLGLAIIYPMLVKTDALTPINIGILVLVLGVNGALEFFTLSKYRAIISADQRAYVISYATIAYIILNTSIIVILARLGVGIVLLQTIALLSIFLRSIILMVYVKIKYKYIDYKVEPNTAVLDKRWDALYQQILGIIYKSSPVIILTLFVKDLTLVSIYTIFNIIMLGIGGILEIFMSGLSASFGDVIARKEKGTLQRAFREFEFVYYGLITIVYGVAFVTIMPFIRIYTEGITDAVYDNTIIGFLMVLNGLFYNLKVPQGMLVISAGMYKETRVQVTIQACIILIGGIILSFYWGIIGVLVAAILSNVYRDIDLLFFVPNKITSLPVKSTIFRWINIMCSLIIICVPFYFIEMEPNGYITWFLYAMMVAIYGVLVILCSGYIFEKSEIKNITRRITSIVRTR</sequence>
<organism evidence="7 8">
    <name type="scientific">Bacillus cereus</name>
    <dbReference type="NCBI Taxonomy" id="1396"/>
    <lineage>
        <taxon>Bacteria</taxon>
        <taxon>Bacillati</taxon>
        <taxon>Bacillota</taxon>
        <taxon>Bacilli</taxon>
        <taxon>Bacillales</taxon>
        <taxon>Bacillaceae</taxon>
        <taxon>Bacillus</taxon>
        <taxon>Bacillus cereus group</taxon>
    </lineage>
</organism>
<dbReference type="PANTHER" id="PTHR30250">
    <property type="entry name" value="PST FAMILY PREDICTED COLANIC ACID TRANSPORTER"/>
    <property type="match status" value="1"/>
</dbReference>
<dbReference type="EMBL" id="QSMZ01000010">
    <property type="protein sequence ID" value="KAA6467045.1"/>
    <property type="molecule type" value="Genomic_DNA"/>
</dbReference>
<evidence type="ECO:0000313" key="8">
    <source>
        <dbReference type="Proteomes" id="UP000323321"/>
    </source>
</evidence>
<dbReference type="InterPro" id="IPR050833">
    <property type="entry name" value="Poly_Biosynth_Transport"/>
</dbReference>
<dbReference type="PANTHER" id="PTHR30250:SF26">
    <property type="entry name" value="PSMA PROTEIN"/>
    <property type="match status" value="1"/>
</dbReference>
<proteinExistence type="predicted"/>
<feature type="transmembrane region" description="Helical" evidence="6">
    <location>
        <begin position="306"/>
        <end position="331"/>
    </location>
</feature>
<feature type="transmembrane region" description="Helical" evidence="6">
    <location>
        <begin position="155"/>
        <end position="177"/>
    </location>
</feature>
<feature type="transmembrane region" description="Helical" evidence="6">
    <location>
        <begin position="47"/>
        <end position="70"/>
    </location>
</feature>
<comment type="caution">
    <text evidence="7">The sequence shown here is derived from an EMBL/GenBank/DDBJ whole genome shotgun (WGS) entry which is preliminary data.</text>
</comment>
<dbReference type="AlphaFoldDB" id="A0A9W7Q4Q2"/>
<dbReference type="Proteomes" id="UP000323321">
    <property type="component" value="Unassembled WGS sequence"/>
</dbReference>
<evidence type="ECO:0000256" key="1">
    <source>
        <dbReference type="ARBA" id="ARBA00004651"/>
    </source>
</evidence>
<keyword evidence="5 6" id="KW-0472">Membrane</keyword>
<feature type="transmembrane region" description="Helical" evidence="6">
    <location>
        <begin position="337"/>
        <end position="357"/>
    </location>
</feature>
<protein>
    <recommendedName>
        <fullName evidence="9">Sugar isomerase</fullName>
    </recommendedName>
</protein>
<evidence type="ECO:0000256" key="6">
    <source>
        <dbReference type="SAM" id="Phobius"/>
    </source>
</evidence>
<feature type="transmembrane region" description="Helical" evidence="6">
    <location>
        <begin position="433"/>
        <end position="452"/>
    </location>
</feature>
<dbReference type="RefSeq" id="WP_150158318.1">
    <property type="nucleotide sequence ID" value="NZ_QSMZ01000010.1"/>
</dbReference>
<evidence type="ECO:0000256" key="4">
    <source>
        <dbReference type="ARBA" id="ARBA00022989"/>
    </source>
</evidence>
<feature type="transmembrane region" description="Helical" evidence="6">
    <location>
        <begin position="7"/>
        <end position="27"/>
    </location>
</feature>
<feature type="transmembrane region" description="Helical" evidence="6">
    <location>
        <begin position="378"/>
        <end position="396"/>
    </location>
</feature>
<evidence type="ECO:0000256" key="5">
    <source>
        <dbReference type="ARBA" id="ARBA00023136"/>
    </source>
</evidence>
<comment type="subcellular location">
    <subcellularLocation>
        <location evidence="1">Cell membrane</location>
        <topology evidence="1">Multi-pass membrane protein</topology>
    </subcellularLocation>
</comment>
<feature type="transmembrane region" description="Helical" evidence="6">
    <location>
        <begin position="91"/>
        <end position="110"/>
    </location>
</feature>
<dbReference type="GO" id="GO:0005886">
    <property type="term" value="C:plasma membrane"/>
    <property type="evidence" value="ECO:0007669"/>
    <property type="project" value="UniProtKB-SubCell"/>
</dbReference>
<keyword evidence="4 6" id="KW-1133">Transmembrane helix</keyword>
<feature type="transmembrane region" description="Helical" evidence="6">
    <location>
        <begin position="122"/>
        <end position="143"/>
    </location>
</feature>
<name>A0A9W7Q4Q2_BACCE</name>
<keyword evidence="3 6" id="KW-0812">Transmembrane</keyword>
<evidence type="ECO:0000256" key="2">
    <source>
        <dbReference type="ARBA" id="ARBA00022475"/>
    </source>
</evidence>
<evidence type="ECO:0008006" key="9">
    <source>
        <dbReference type="Google" id="ProtNLM"/>
    </source>
</evidence>
<feature type="transmembrane region" description="Helical" evidence="6">
    <location>
        <begin position="257"/>
        <end position="285"/>
    </location>
</feature>
<feature type="transmembrane region" description="Helical" evidence="6">
    <location>
        <begin position="464"/>
        <end position="485"/>
    </location>
</feature>